<dbReference type="Pfam" id="PF00583">
    <property type="entry name" value="Acetyltransf_1"/>
    <property type="match status" value="1"/>
</dbReference>
<dbReference type="InterPro" id="IPR016181">
    <property type="entry name" value="Acyl_CoA_acyltransferase"/>
</dbReference>
<feature type="domain" description="N-acetyltransferase" evidence="2">
    <location>
        <begin position="1"/>
        <end position="168"/>
    </location>
</feature>
<dbReference type="PROSITE" id="PS51186">
    <property type="entry name" value="GNAT"/>
    <property type="match status" value="1"/>
</dbReference>
<dbReference type="EMBL" id="JANUGP010000005">
    <property type="protein sequence ID" value="MCS0601281.1"/>
    <property type="molecule type" value="Genomic_DNA"/>
</dbReference>
<comment type="caution">
    <text evidence="3">The sequence shown here is derived from an EMBL/GenBank/DDBJ whole genome shotgun (WGS) entry which is preliminary data.</text>
</comment>
<reference evidence="3 4" key="1">
    <citation type="submission" date="2022-08" db="EMBL/GenBank/DDBJ databases">
        <authorList>
            <person name="Somphong A."/>
            <person name="Phongsopitanun W."/>
        </authorList>
    </citation>
    <scope>NUCLEOTIDE SEQUENCE [LARGE SCALE GENOMIC DNA]</scope>
    <source>
        <strain evidence="3 4">LP11</strain>
    </source>
</reference>
<accession>A0ABT2AYF6</accession>
<organism evidence="3 4">
    <name type="scientific">Streptomyces pyxinicus</name>
    <dbReference type="NCBI Taxonomy" id="2970331"/>
    <lineage>
        <taxon>Bacteria</taxon>
        <taxon>Bacillati</taxon>
        <taxon>Actinomycetota</taxon>
        <taxon>Actinomycetes</taxon>
        <taxon>Kitasatosporales</taxon>
        <taxon>Streptomycetaceae</taxon>
        <taxon>Streptomyces</taxon>
    </lineage>
</organism>
<feature type="region of interest" description="Disordered" evidence="1">
    <location>
        <begin position="170"/>
        <end position="198"/>
    </location>
</feature>
<dbReference type="InterPro" id="IPR000182">
    <property type="entry name" value="GNAT_dom"/>
</dbReference>
<keyword evidence="4" id="KW-1185">Reference proteome</keyword>
<name>A0ABT2AYF6_9ACTN</name>
<gene>
    <name evidence="3" type="ORF">NX794_08560</name>
</gene>
<proteinExistence type="predicted"/>
<dbReference type="Proteomes" id="UP001205612">
    <property type="component" value="Unassembled WGS sequence"/>
</dbReference>
<evidence type="ECO:0000313" key="3">
    <source>
        <dbReference type="EMBL" id="MCS0601281.1"/>
    </source>
</evidence>
<evidence type="ECO:0000259" key="2">
    <source>
        <dbReference type="PROSITE" id="PS51186"/>
    </source>
</evidence>
<evidence type="ECO:0000256" key="1">
    <source>
        <dbReference type="SAM" id="MobiDB-lite"/>
    </source>
</evidence>
<sequence>MDLKRYTHADARDVRSLLLGIHDEAYADSPDEFHSRERFAYFVDRWSSREDWLCISGWEEGDPVGYAYGSMFKPGGWWKGHQRPREIKGSVFALSELMVVPKWRGAQRAQVIHDALLDEVTAGVASLTVEIQRPRVQAMYERWNYTKVGEAKPSDDSPTYAVMVRKLSTGTDAARAPQPQDGVWSGPLSSPPQRLDRP</sequence>
<evidence type="ECO:0000313" key="4">
    <source>
        <dbReference type="Proteomes" id="UP001205612"/>
    </source>
</evidence>
<protein>
    <submittedName>
        <fullName evidence="3">GNAT family N-acetyltransferase</fullName>
    </submittedName>
</protein>
<dbReference type="RefSeq" id="WP_258777662.1">
    <property type="nucleotide sequence ID" value="NZ_JANUGP010000005.1"/>
</dbReference>
<dbReference type="SUPFAM" id="SSF55729">
    <property type="entry name" value="Acyl-CoA N-acyltransferases (Nat)"/>
    <property type="match status" value="1"/>
</dbReference>
<dbReference type="Gene3D" id="3.40.630.30">
    <property type="match status" value="1"/>
</dbReference>